<evidence type="ECO:0008006" key="3">
    <source>
        <dbReference type="Google" id="ProtNLM"/>
    </source>
</evidence>
<sequence>MSDIMRLKEQLHHVSLEAKQAAGGLGGFQHRFGQSAAQVQALISGSATGVDRDIAQILDAASKSVGQAIQALEMAAAGCANYANQI</sequence>
<name>A0ABN2DWD7_9ACTN</name>
<dbReference type="RefSeq" id="WP_344192354.1">
    <property type="nucleotide sequence ID" value="NZ_BAAAND010000006.1"/>
</dbReference>
<proteinExistence type="predicted"/>
<evidence type="ECO:0000313" key="1">
    <source>
        <dbReference type="EMBL" id="GAA1586105.1"/>
    </source>
</evidence>
<keyword evidence="2" id="KW-1185">Reference proteome</keyword>
<organism evidence="1 2">
    <name type="scientific">Kribbella karoonensis</name>
    <dbReference type="NCBI Taxonomy" id="324851"/>
    <lineage>
        <taxon>Bacteria</taxon>
        <taxon>Bacillati</taxon>
        <taxon>Actinomycetota</taxon>
        <taxon>Actinomycetes</taxon>
        <taxon>Propionibacteriales</taxon>
        <taxon>Kribbellaceae</taxon>
        <taxon>Kribbella</taxon>
    </lineage>
</organism>
<comment type="caution">
    <text evidence="1">The sequence shown here is derived from an EMBL/GenBank/DDBJ whole genome shotgun (WGS) entry which is preliminary data.</text>
</comment>
<gene>
    <name evidence="1" type="ORF">GCM10009742_34810</name>
</gene>
<evidence type="ECO:0000313" key="2">
    <source>
        <dbReference type="Proteomes" id="UP001500190"/>
    </source>
</evidence>
<reference evidence="1 2" key="1">
    <citation type="journal article" date="2019" name="Int. J. Syst. Evol. Microbiol.">
        <title>The Global Catalogue of Microorganisms (GCM) 10K type strain sequencing project: providing services to taxonomists for standard genome sequencing and annotation.</title>
        <authorList>
            <consortium name="The Broad Institute Genomics Platform"/>
            <consortium name="The Broad Institute Genome Sequencing Center for Infectious Disease"/>
            <person name="Wu L."/>
            <person name="Ma J."/>
        </authorList>
    </citation>
    <scope>NUCLEOTIDE SEQUENCE [LARGE SCALE GENOMIC DNA]</scope>
    <source>
        <strain evidence="1 2">JCM 14304</strain>
    </source>
</reference>
<accession>A0ABN2DWD7</accession>
<protein>
    <recommendedName>
        <fullName evidence="3">Type VII secretion system (Wss) protein ESAT-6</fullName>
    </recommendedName>
</protein>
<dbReference type="Proteomes" id="UP001500190">
    <property type="component" value="Unassembled WGS sequence"/>
</dbReference>
<dbReference type="EMBL" id="BAAAND010000006">
    <property type="protein sequence ID" value="GAA1586105.1"/>
    <property type="molecule type" value="Genomic_DNA"/>
</dbReference>